<dbReference type="PANTHER" id="PTHR10826">
    <property type="entry name" value="COMPLEMENT COMPONENT 1"/>
    <property type="match status" value="1"/>
</dbReference>
<protein>
    <submittedName>
        <fullName evidence="1">Uncharacterized protein</fullName>
    </submittedName>
</protein>
<gene>
    <name evidence="1" type="ORF">E0L32_002653</name>
</gene>
<dbReference type="EMBL" id="SKBQ01000011">
    <property type="protein sequence ID" value="TPX18144.1"/>
    <property type="molecule type" value="Genomic_DNA"/>
</dbReference>
<dbReference type="GO" id="GO:0005759">
    <property type="term" value="C:mitochondrial matrix"/>
    <property type="evidence" value="ECO:0007669"/>
    <property type="project" value="InterPro"/>
</dbReference>
<dbReference type="OrthoDB" id="278212at2759"/>
<reference evidence="1 2" key="1">
    <citation type="submission" date="2019-06" db="EMBL/GenBank/DDBJ databases">
        <title>Draft genome sequence of the filamentous fungus Phialemoniopsis curvata isolated from diesel fuel.</title>
        <authorList>
            <person name="Varaljay V.A."/>
            <person name="Lyon W.J."/>
            <person name="Crouch A.L."/>
            <person name="Drake C.E."/>
            <person name="Hollomon J.M."/>
            <person name="Nadeau L.J."/>
            <person name="Nunn H.S."/>
            <person name="Stevenson B.S."/>
            <person name="Bojanowski C.L."/>
            <person name="Crookes-Goodson W.J."/>
        </authorList>
    </citation>
    <scope>NUCLEOTIDE SEQUENCE [LARGE SCALE GENOMIC DNA]</scope>
    <source>
        <strain evidence="1 2">D216</strain>
    </source>
</reference>
<dbReference type="Gene3D" id="3.10.280.10">
    <property type="entry name" value="Mitochondrial glycoprotein"/>
    <property type="match status" value="1"/>
</dbReference>
<dbReference type="InterPro" id="IPR036561">
    <property type="entry name" value="MAM33_sf"/>
</dbReference>
<dbReference type="PANTHER" id="PTHR10826:SF1">
    <property type="entry name" value="COMPLEMENT COMPONENT 1 Q SUBCOMPONENT-BINDING PROTEIN, MITOCHONDRIAL"/>
    <property type="match status" value="1"/>
</dbReference>
<organism evidence="1 2">
    <name type="scientific">Thyridium curvatum</name>
    <dbReference type="NCBI Taxonomy" id="1093900"/>
    <lineage>
        <taxon>Eukaryota</taxon>
        <taxon>Fungi</taxon>
        <taxon>Dikarya</taxon>
        <taxon>Ascomycota</taxon>
        <taxon>Pezizomycotina</taxon>
        <taxon>Sordariomycetes</taxon>
        <taxon>Sordariomycetidae</taxon>
        <taxon>Thyridiales</taxon>
        <taxon>Thyridiaceae</taxon>
        <taxon>Thyridium</taxon>
    </lineage>
</organism>
<dbReference type="InterPro" id="IPR003428">
    <property type="entry name" value="MAM33"/>
</dbReference>
<evidence type="ECO:0000313" key="2">
    <source>
        <dbReference type="Proteomes" id="UP000319257"/>
    </source>
</evidence>
<keyword evidence="2" id="KW-1185">Reference proteome</keyword>
<comment type="caution">
    <text evidence="1">The sequence shown here is derived from an EMBL/GenBank/DDBJ whole genome shotgun (WGS) entry which is preliminary data.</text>
</comment>
<dbReference type="FunCoup" id="A0A507BH82">
    <property type="interactions" value="471"/>
</dbReference>
<dbReference type="GeneID" id="41970100"/>
<evidence type="ECO:0000313" key="1">
    <source>
        <dbReference type="EMBL" id="TPX18144.1"/>
    </source>
</evidence>
<dbReference type="GO" id="GO:0042256">
    <property type="term" value="P:cytosolic ribosome assembly"/>
    <property type="evidence" value="ECO:0007669"/>
    <property type="project" value="TreeGrafter"/>
</dbReference>
<dbReference type="InParanoid" id="A0A507BH82"/>
<sequence length="299" mass="32744">MMSMRAFARSAPRALGGLSSMAIRRSSPATVARSASILRSSFASIKPQQTSAFSTSLFRRAPANSEVDEELSAKLDSEIQYETEVKENEPEPASVKDFLESGLFEVEDIAGKEEVTLRRTYGNEKITVTFSLADLANYDPEMYDEDAALADEDIDGSRAPASQEGRTAGDLADEVEDMVGGEAPVPCRLNIVIEKDGKGALNIEATAQDGGIMVDNMYYYADAAMAHSTTAEVSHKAQDVYPGPPFGSLDEDLQVLMERYLEERGITQALAVFVPDYMDMKEQKEYLAWLNNVKSFVDA</sequence>
<dbReference type="Proteomes" id="UP000319257">
    <property type="component" value="Unassembled WGS sequence"/>
</dbReference>
<dbReference type="STRING" id="1093900.A0A507BH82"/>
<dbReference type="SUPFAM" id="SSF54529">
    <property type="entry name" value="Mitochondrial glycoprotein MAM33-like"/>
    <property type="match status" value="1"/>
</dbReference>
<accession>A0A507BH82</accession>
<dbReference type="Pfam" id="PF02330">
    <property type="entry name" value="MAM33"/>
    <property type="match status" value="1"/>
</dbReference>
<name>A0A507BH82_9PEZI</name>
<dbReference type="AlphaFoldDB" id="A0A507BH82"/>
<dbReference type="RefSeq" id="XP_030999855.1">
    <property type="nucleotide sequence ID" value="XM_031136866.1"/>
</dbReference>
<proteinExistence type="predicted"/>
<dbReference type="FunFam" id="3.10.280.10:FF:000007">
    <property type="entry name" value="Regulatory protein SUAPRGA1"/>
    <property type="match status" value="1"/>
</dbReference>